<proteinExistence type="predicted"/>
<comment type="caution">
    <text evidence="3">The sequence shown here is derived from an EMBL/GenBank/DDBJ whole genome shotgun (WGS) entry which is preliminary data.</text>
</comment>
<dbReference type="EC" id="3.6.1.57" evidence="3"/>
<accession>A0A942TFZ2</accession>
<dbReference type="Proteomes" id="UP000681414">
    <property type="component" value="Unassembled WGS sequence"/>
</dbReference>
<reference evidence="3 4" key="1">
    <citation type="submission" date="2021-05" db="EMBL/GenBank/DDBJ databases">
        <title>Novel Bacillus species.</title>
        <authorList>
            <person name="Liu G."/>
        </authorList>
    </citation>
    <scope>NUCLEOTIDE SEQUENCE [LARGE SCALE GENOMIC DNA]</scope>
    <source>
        <strain evidence="4">FJAT-49780</strain>
    </source>
</reference>
<dbReference type="EMBL" id="JAGYPG010000002">
    <property type="protein sequence ID" value="MBS4195487.1"/>
    <property type="molecule type" value="Genomic_DNA"/>
</dbReference>
<feature type="active site" description="Proton acceptor" evidence="1">
    <location>
        <position position="17"/>
    </location>
</feature>
<keyword evidence="3" id="KW-0378">Hydrolase</keyword>
<organism evidence="3 4">
    <name type="scientific">Lederbergia citri</name>
    <dbReference type="NCBI Taxonomy" id="2833580"/>
    <lineage>
        <taxon>Bacteria</taxon>
        <taxon>Bacillati</taxon>
        <taxon>Bacillota</taxon>
        <taxon>Bacilli</taxon>
        <taxon>Bacillales</taxon>
        <taxon>Bacillaceae</taxon>
        <taxon>Lederbergia</taxon>
    </lineage>
</organism>
<evidence type="ECO:0000313" key="4">
    <source>
        <dbReference type="Proteomes" id="UP000681414"/>
    </source>
</evidence>
<sequence length="346" mass="39865">MNILIRTDASVEIGTGHVMRCLTVAQEMHKYGHQVTFVMRNLYGHLANLVKQHGFSVKMIHYIGDFKLEEDVRETKGFLLKKMYDICVVDHYSIDIDWEEEIRPYVKKIIAIDDLANRHHDCDLLLDQNMVRNYLKRYDELIPKHCEKLLGPRYLVLREEFIKVRQMAKPKNGQISRLLVFMGGSDPTGETEKVLRAIDEFDTSFPQIDVVVGAANPNKEFIRTFCKKLELSYHCQINYLATLMSKADFSIGAGGSTSWERCYLGLPSSSTIVANNQIEATEEASRLGLLFNLGNHKNVTIETYKFLLMNLEHMEQELQSMSRLGLSFTESPEGPSSWVERMLEMW</sequence>
<dbReference type="InterPro" id="IPR020023">
    <property type="entry name" value="PseG"/>
</dbReference>
<dbReference type="AlphaFoldDB" id="A0A942TFZ2"/>
<feature type="binding site" evidence="2">
    <location>
        <position position="260"/>
    </location>
    <ligand>
        <name>substrate</name>
    </ligand>
</feature>
<dbReference type="Gene3D" id="3.40.50.11190">
    <property type="match status" value="1"/>
</dbReference>
<protein>
    <submittedName>
        <fullName evidence="3">UDP-2,4-diacetamido-2,4, 6-trideoxy-beta-L-altropyranose hydrolase</fullName>
        <ecNumber evidence="3">3.6.1.57</ecNumber>
    </submittedName>
</protein>
<evidence type="ECO:0000256" key="1">
    <source>
        <dbReference type="PIRSR" id="PIRSR620023-1"/>
    </source>
</evidence>
<gene>
    <name evidence="3" type="primary">pseG</name>
    <name evidence="3" type="ORF">KHA97_10505</name>
</gene>
<name>A0A942TFZ2_9BACI</name>
<dbReference type="GO" id="GO:0016787">
    <property type="term" value="F:hydrolase activity"/>
    <property type="evidence" value="ECO:0007669"/>
    <property type="project" value="UniProtKB-KW"/>
</dbReference>
<evidence type="ECO:0000256" key="2">
    <source>
        <dbReference type="PIRSR" id="PIRSR620023-2"/>
    </source>
</evidence>
<dbReference type="Gene3D" id="3.40.50.2000">
    <property type="entry name" value="Glycogen Phosphorylase B"/>
    <property type="match status" value="1"/>
</dbReference>
<dbReference type="SUPFAM" id="SSF53756">
    <property type="entry name" value="UDP-Glycosyltransferase/glycogen phosphorylase"/>
    <property type="match status" value="1"/>
</dbReference>
<feature type="binding site" evidence="2">
    <location>
        <position position="158"/>
    </location>
    <ligand>
        <name>substrate</name>
    </ligand>
</feature>
<dbReference type="NCBIfam" id="TIGR03590">
    <property type="entry name" value="PseG"/>
    <property type="match status" value="1"/>
</dbReference>
<evidence type="ECO:0000313" key="3">
    <source>
        <dbReference type="EMBL" id="MBS4195487.1"/>
    </source>
</evidence>
<keyword evidence="4" id="KW-1185">Reference proteome</keyword>
<dbReference type="RefSeq" id="WP_213124702.1">
    <property type="nucleotide sequence ID" value="NZ_JAGYPG010000002.1"/>
</dbReference>